<dbReference type="EMBL" id="JBEPMU010000001">
    <property type="protein sequence ID" value="MET3651524.1"/>
    <property type="molecule type" value="Genomic_DNA"/>
</dbReference>
<feature type="compositionally biased region" description="Pro residues" evidence="1">
    <location>
        <begin position="205"/>
        <end position="215"/>
    </location>
</feature>
<name>A0ABV2JRQ8_9GAMM</name>
<reference evidence="4 5" key="1">
    <citation type="submission" date="2024-06" db="EMBL/GenBank/DDBJ databases">
        <title>Sorghum-associated microbial communities from plants grown in Nebraska, USA.</title>
        <authorList>
            <person name="Schachtman D."/>
        </authorList>
    </citation>
    <scope>NUCLEOTIDE SEQUENCE [LARGE SCALE GENOMIC DNA]</scope>
    <source>
        <strain evidence="4 5">1073</strain>
    </source>
</reference>
<proteinExistence type="predicted"/>
<feature type="compositionally biased region" description="Pro residues" evidence="1">
    <location>
        <begin position="141"/>
        <end position="192"/>
    </location>
</feature>
<protein>
    <submittedName>
        <fullName evidence="4">Uncharacterized protein YraI</fullName>
    </submittedName>
</protein>
<organism evidence="4 5">
    <name type="scientific">Dyella japonica</name>
    <dbReference type="NCBI Taxonomy" id="231455"/>
    <lineage>
        <taxon>Bacteria</taxon>
        <taxon>Pseudomonadati</taxon>
        <taxon>Pseudomonadota</taxon>
        <taxon>Gammaproteobacteria</taxon>
        <taxon>Lysobacterales</taxon>
        <taxon>Rhodanobacteraceae</taxon>
        <taxon>Dyella</taxon>
    </lineage>
</organism>
<dbReference type="Pfam" id="PF08239">
    <property type="entry name" value="SH3_3"/>
    <property type="match status" value="1"/>
</dbReference>
<dbReference type="Proteomes" id="UP001549184">
    <property type="component" value="Unassembled WGS sequence"/>
</dbReference>
<keyword evidence="2" id="KW-0732">Signal</keyword>
<dbReference type="RefSeq" id="WP_354012948.1">
    <property type="nucleotide sequence ID" value="NZ_JBEPMU010000001.1"/>
</dbReference>
<feature type="compositionally biased region" description="Pro residues" evidence="1">
    <location>
        <begin position="224"/>
        <end position="236"/>
    </location>
</feature>
<dbReference type="Gene3D" id="2.30.30.40">
    <property type="entry name" value="SH3 Domains"/>
    <property type="match status" value="1"/>
</dbReference>
<feature type="compositionally biased region" description="Basic and acidic residues" evidence="1">
    <location>
        <begin position="261"/>
        <end position="270"/>
    </location>
</feature>
<dbReference type="InterPro" id="IPR003646">
    <property type="entry name" value="SH3-like_bac-type"/>
</dbReference>
<feature type="signal peptide" evidence="2">
    <location>
        <begin position="1"/>
        <end position="21"/>
    </location>
</feature>
<evidence type="ECO:0000313" key="4">
    <source>
        <dbReference type="EMBL" id="MET3651524.1"/>
    </source>
</evidence>
<evidence type="ECO:0000313" key="5">
    <source>
        <dbReference type="Proteomes" id="UP001549184"/>
    </source>
</evidence>
<keyword evidence="5" id="KW-1185">Reference proteome</keyword>
<dbReference type="InterPro" id="IPR051412">
    <property type="entry name" value="Formin_Homology_Diaphanous_sf"/>
</dbReference>
<evidence type="ECO:0000256" key="1">
    <source>
        <dbReference type="SAM" id="MobiDB-lite"/>
    </source>
</evidence>
<evidence type="ECO:0000259" key="3">
    <source>
        <dbReference type="Pfam" id="PF08239"/>
    </source>
</evidence>
<feature type="chain" id="PRO_5046828987" evidence="2">
    <location>
        <begin position="22"/>
        <end position="270"/>
    </location>
</feature>
<gene>
    <name evidence="4" type="ORF">ABIC75_001226</name>
</gene>
<accession>A0ABV2JRQ8</accession>
<dbReference type="PANTHER" id="PTHR45691">
    <property type="entry name" value="PROTEIN DIAPHANOUS"/>
    <property type="match status" value="1"/>
</dbReference>
<comment type="caution">
    <text evidence="4">The sequence shown here is derived from an EMBL/GenBank/DDBJ whole genome shotgun (WGS) entry which is preliminary data.</text>
</comment>
<feature type="region of interest" description="Disordered" evidence="1">
    <location>
        <begin position="141"/>
        <end position="270"/>
    </location>
</feature>
<evidence type="ECO:0000256" key="2">
    <source>
        <dbReference type="SAM" id="SignalP"/>
    </source>
</evidence>
<sequence length="270" mass="28942">MKRLVWIVLLLLGFASPAAFAQGLNGVVTAYVDLYAGPDPGYPPIAQLPAGTPVAIQGCTQGWGWCDVITQGLRGWVAATFVQYTYQSQPVYVADYGARIGIPIVTFSIGAYWGSYYVNRPFYRNRDYWYGRPYAPRPPPRPPGWHPGARPPPPGHWAPPPGGHRPPPPGNRPPPHGNRPPPNQGGNRPPPSQGHRPPSDHRPPTNHPGPNPGTRPPGQGRPPGGSPPQGNRPPPNQGDHRPPPNQGGGHGGPKPQARPAPDQKGDKHPA</sequence>
<feature type="domain" description="SH3b" evidence="3">
    <location>
        <begin position="32"/>
        <end position="82"/>
    </location>
</feature>
<dbReference type="PANTHER" id="PTHR45691:SF6">
    <property type="entry name" value="PROTEIN DIAPHANOUS"/>
    <property type="match status" value="1"/>
</dbReference>